<dbReference type="Gene3D" id="1.10.357.10">
    <property type="entry name" value="Tetracycline Repressor, domain 2"/>
    <property type="match status" value="1"/>
</dbReference>
<accession>A0ABQ1BFM1</accession>
<protein>
    <submittedName>
        <fullName evidence="7">TetR family transcriptional regulator</fullName>
    </submittedName>
</protein>
<name>A0ABQ1BFM1_9MYCO</name>
<dbReference type="InterPro" id="IPR001647">
    <property type="entry name" value="HTH_TetR"/>
</dbReference>
<reference evidence="7 8" key="1">
    <citation type="journal article" date="2019" name="Emerg. Microbes Infect.">
        <title>Comprehensive subspecies identification of 175 nontuberculous mycobacteria species based on 7547 genomic profiles.</title>
        <authorList>
            <person name="Matsumoto Y."/>
            <person name="Kinjo T."/>
            <person name="Motooka D."/>
            <person name="Nabeya D."/>
            <person name="Jung N."/>
            <person name="Uechi K."/>
            <person name="Horii T."/>
            <person name="Iida T."/>
            <person name="Fujita J."/>
            <person name="Nakamura S."/>
        </authorList>
    </citation>
    <scope>NUCLEOTIDE SEQUENCE [LARGE SCALE GENOMIC DNA]</scope>
    <source>
        <strain evidence="7 8">JCM 13573</strain>
    </source>
</reference>
<evidence type="ECO:0000256" key="5">
    <source>
        <dbReference type="SAM" id="MobiDB-lite"/>
    </source>
</evidence>
<keyword evidence="1" id="KW-0805">Transcription regulation</keyword>
<dbReference type="PANTHER" id="PTHR30055">
    <property type="entry name" value="HTH-TYPE TRANSCRIPTIONAL REGULATOR RUTR"/>
    <property type="match status" value="1"/>
</dbReference>
<feature type="region of interest" description="Disordered" evidence="5">
    <location>
        <begin position="35"/>
        <end position="54"/>
    </location>
</feature>
<dbReference type="PROSITE" id="PS50977">
    <property type="entry name" value="HTH_TETR_2"/>
    <property type="match status" value="1"/>
</dbReference>
<dbReference type="SUPFAM" id="SSF46689">
    <property type="entry name" value="Homeodomain-like"/>
    <property type="match status" value="1"/>
</dbReference>
<evidence type="ECO:0000256" key="2">
    <source>
        <dbReference type="ARBA" id="ARBA00023125"/>
    </source>
</evidence>
<dbReference type="Proteomes" id="UP000465306">
    <property type="component" value="Unassembled WGS sequence"/>
</dbReference>
<organism evidence="7 8">
    <name type="scientific">Mycobacterium kubicae</name>
    <dbReference type="NCBI Taxonomy" id="120959"/>
    <lineage>
        <taxon>Bacteria</taxon>
        <taxon>Bacillati</taxon>
        <taxon>Actinomycetota</taxon>
        <taxon>Actinomycetes</taxon>
        <taxon>Mycobacteriales</taxon>
        <taxon>Mycobacteriaceae</taxon>
        <taxon>Mycobacterium</taxon>
        <taxon>Mycobacterium simiae complex</taxon>
    </lineage>
</organism>
<keyword evidence="3" id="KW-0804">Transcription</keyword>
<sequence length="284" mass="31072">MIRPHAVVLAGRCVAAPIPWVQLRPPLTHIIDNMSEQSRRGKSQRAGIEAPAPTRSERVLQAAAELLRTGGIDAVSTRAVAAAAGVQPPVIYREFGGKDELLDAVSQFVLESYLHSKRRRLQQASGDPLHYLRESWDRHVEFGLKHPDTYVLTFVQSRAGARSTAAAETIKLLEGAIARVADEGRLRMSVERATMLFHSAGIGTVLTLIAMPPDERDMQLSVLGRDNVISAICNDKKAAAAKSSPLTARAVALREAVRRADDTPLSPAERSLLLEWLKRLADRD</sequence>
<gene>
    <name evidence="7" type="ORF">MKUB_00240</name>
</gene>
<evidence type="ECO:0000256" key="3">
    <source>
        <dbReference type="ARBA" id="ARBA00023163"/>
    </source>
</evidence>
<evidence type="ECO:0000256" key="1">
    <source>
        <dbReference type="ARBA" id="ARBA00023015"/>
    </source>
</evidence>
<evidence type="ECO:0000256" key="4">
    <source>
        <dbReference type="PROSITE-ProRule" id="PRU00335"/>
    </source>
</evidence>
<feature type="domain" description="HTH tetR-type" evidence="6">
    <location>
        <begin position="53"/>
        <end position="113"/>
    </location>
</feature>
<dbReference type="InterPro" id="IPR050109">
    <property type="entry name" value="HTH-type_TetR-like_transc_reg"/>
</dbReference>
<evidence type="ECO:0000313" key="7">
    <source>
        <dbReference type="EMBL" id="GFG62534.1"/>
    </source>
</evidence>
<dbReference type="PRINTS" id="PR00455">
    <property type="entry name" value="HTHTETR"/>
</dbReference>
<feature type="DNA-binding region" description="H-T-H motif" evidence="4">
    <location>
        <begin position="76"/>
        <end position="95"/>
    </location>
</feature>
<dbReference type="EMBL" id="BLKU01000001">
    <property type="protein sequence ID" value="GFG62534.1"/>
    <property type="molecule type" value="Genomic_DNA"/>
</dbReference>
<dbReference type="InterPro" id="IPR009057">
    <property type="entry name" value="Homeodomain-like_sf"/>
</dbReference>
<keyword evidence="2 4" id="KW-0238">DNA-binding</keyword>
<dbReference type="Pfam" id="PF00440">
    <property type="entry name" value="TetR_N"/>
    <property type="match status" value="1"/>
</dbReference>
<keyword evidence="8" id="KW-1185">Reference proteome</keyword>
<dbReference type="PANTHER" id="PTHR30055:SF234">
    <property type="entry name" value="HTH-TYPE TRANSCRIPTIONAL REGULATOR BETI"/>
    <property type="match status" value="1"/>
</dbReference>
<evidence type="ECO:0000259" key="6">
    <source>
        <dbReference type="PROSITE" id="PS50977"/>
    </source>
</evidence>
<evidence type="ECO:0000313" key="8">
    <source>
        <dbReference type="Proteomes" id="UP000465306"/>
    </source>
</evidence>
<proteinExistence type="predicted"/>
<comment type="caution">
    <text evidence="7">The sequence shown here is derived from an EMBL/GenBank/DDBJ whole genome shotgun (WGS) entry which is preliminary data.</text>
</comment>